<dbReference type="InterPro" id="IPR000571">
    <property type="entry name" value="Znf_CCCH"/>
</dbReference>
<keyword evidence="4" id="KW-0479">Metal-binding</keyword>
<evidence type="ECO:0000256" key="2">
    <source>
        <dbReference type="ARBA" id="ARBA00023043"/>
    </source>
</evidence>
<organism evidence="7 8">
    <name type="scientific">Phlebiopsis gigantea (strain 11061_1 CR5-6)</name>
    <name type="common">White-rot fungus</name>
    <name type="synonym">Peniophora gigantea</name>
    <dbReference type="NCBI Taxonomy" id="745531"/>
    <lineage>
        <taxon>Eukaryota</taxon>
        <taxon>Fungi</taxon>
        <taxon>Dikarya</taxon>
        <taxon>Basidiomycota</taxon>
        <taxon>Agaricomycotina</taxon>
        <taxon>Agaricomycetes</taxon>
        <taxon>Polyporales</taxon>
        <taxon>Phanerochaetaceae</taxon>
        <taxon>Phlebiopsis</taxon>
    </lineage>
</organism>
<gene>
    <name evidence="7" type="ORF">PHLGIDRAFT_124069</name>
</gene>
<feature type="compositionally biased region" description="Polar residues" evidence="5">
    <location>
        <begin position="571"/>
        <end position="583"/>
    </location>
</feature>
<feature type="region of interest" description="Disordered" evidence="5">
    <location>
        <begin position="420"/>
        <end position="443"/>
    </location>
</feature>
<feature type="zinc finger region" description="C3H1-type" evidence="4">
    <location>
        <begin position="162"/>
        <end position="187"/>
    </location>
</feature>
<dbReference type="AlphaFoldDB" id="A0A0C3SFR5"/>
<dbReference type="InterPro" id="IPR002110">
    <property type="entry name" value="Ankyrin_rpt"/>
</dbReference>
<dbReference type="SMART" id="SM00356">
    <property type="entry name" value="ZnF_C3H1"/>
    <property type="match status" value="2"/>
</dbReference>
<keyword evidence="4" id="KW-0862">Zinc</keyword>
<feature type="compositionally biased region" description="Low complexity" evidence="5">
    <location>
        <begin position="544"/>
        <end position="558"/>
    </location>
</feature>
<keyword evidence="8" id="KW-1185">Reference proteome</keyword>
<sequence length="628" mass="66424">MVSALWKACSDGDVGAVSELFNDGSQHDLEIRDQAGVTPLIEAVRNGHIEVVRLLLEKGADPTHSSAQGPPEQHTSDPAILELLSSARNKMATQSAPMEQNYPHDLSNDPAKGYYPPPGPYYYPMPPPMMPDGGVAYYPLPPPPPPHMTDHSGMPNLPPPEIARMIPCRYYPACRYGSSCMFAHPQGPYLQGPLPPPAQYPAPYDPMSSAPYPPYYPVPPSFQASPNGAPMPTISPTLPTSLPSSAPPMVHSRNSSDPTSQVQSGFSPAGVPPPMPYGVVPPPYAHGGPVPIPMQPHSPMTGPHLSQQPMYPPTSPAAMIPGPSQYPVQPPMIGGPYPPPIMPNGHVHDPTTSPKSPLQHTQPDGYGHGHRETYGHNRRGSGRRTSFGVTRKPPCLFFPAGRCKNGDDCRFPHVLDGPLPPPPPFAARGGHRPRPPYHANGATGLEDKFATLTTQDGEQPLGQTPTNGVNGVNGGNMSNGSSRSQSTDPGNRGRNGSGFRPNQYNNGYRGDKKHPPPPRPQRLPSADEFPVLAGNSTPPWRSPGASSASGWSGGLTAAQILQAPAPKRDSQPGTRGASPTNGRPAQPAKDEQTAEVVATTSPSPTNRLPISFAAVAAPEAAKEVAIAA</sequence>
<dbReference type="PROSITE" id="PS50103">
    <property type="entry name" value="ZF_C3H1"/>
    <property type="match status" value="2"/>
</dbReference>
<evidence type="ECO:0000256" key="4">
    <source>
        <dbReference type="PROSITE-ProRule" id="PRU00723"/>
    </source>
</evidence>
<evidence type="ECO:0000256" key="3">
    <source>
        <dbReference type="PROSITE-ProRule" id="PRU00023"/>
    </source>
</evidence>
<feature type="compositionally biased region" description="Low complexity" evidence="5">
    <location>
        <begin position="467"/>
        <end position="486"/>
    </location>
</feature>
<proteinExistence type="predicted"/>
<dbReference type="EMBL" id="KN840439">
    <property type="protein sequence ID" value="KIP12545.1"/>
    <property type="molecule type" value="Genomic_DNA"/>
</dbReference>
<dbReference type="PANTHER" id="PTHR24171">
    <property type="entry name" value="ANKYRIN REPEAT DOMAIN-CONTAINING PROTEIN 39-RELATED"/>
    <property type="match status" value="1"/>
</dbReference>
<protein>
    <recommendedName>
        <fullName evidence="6">C3H1-type domain-containing protein</fullName>
    </recommendedName>
</protein>
<dbReference type="GO" id="GO:0008270">
    <property type="term" value="F:zinc ion binding"/>
    <property type="evidence" value="ECO:0007669"/>
    <property type="project" value="UniProtKB-KW"/>
</dbReference>
<dbReference type="PROSITE" id="PS50297">
    <property type="entry name" value="ANK_REP_REGION"/>
    <property type="match status" value="1"/>
</dbReference>
<dbReference type="PROSITE" id="PS50088">
    <property type="entry name" value="ANK_REPEAT"/>
    <property type="match status" value="1"/>
</dbReference>
<reference evidence="7 8" key="1">
    <citation type="journal article" date="2014" name="PLoS Genet.">
        <title>Analysis of the Phlebiopsis gigantea genome, transcriptome and secretome provides insight into its pioneer colonization strategies of wood.</title>
        <authorList>
            <person name="Hori C."/>
            <person name="Ishida T."/>
            <person name="Igarashi K."/>
            <person name="Samejima M."/>
            <person name="Suzuki H."/>
            <person name="Master E."/>
            <person name="Ferreira P."/>
            <person name="Ruiz-Duenas F.J."/>
            <person name="Held B."/>
            <person name="Canessa P."/>
            <person name="Larrondo L.F."/>
            <person name="Schmoll M."/>
            <person name="Druzhinina I.S."/>
            <person name="Kubicek C.P."/>
            <person name="Gaskell J.A."/>
            <person name="Kersten P."/>
            <person name="St John F."/>
            <person name="Glasner J."/>
            <person name="Sabat G."/>
            <person name="Splinter BonDurant S."/>
            <person name="Syed K."/>
            <person name="Yadav J."/>
            <person name="Mgbeahuruike A.C."/>
            <person name="Kovalchuk A."/>
            <person name="Asiegbu F.O."/>
            <person name="Lackner G."/>
            <person name="Hoffmeister D."/>
            <person name="Rencoret J."/>
            <person name="Gutierrez A."/>
            <person name="Sun H."/>
            <person name="Lindquist E."/>
            <person name="Barry K."/>
            <person name="Riley R."/>
            <person name="Grigoriev I.V."/>
            <person name="Henrissat B."/>
            <person name="Kues U."/>
            <person name="Berka R.M."/>
            <person name="Martinez A.T."/>
            <person name="Covert S.F."/>
            <person name="Blanchette R.A."/>
            <person name="Cullen D."/>
        </authorList>
    </citation>
    <scope>NUCLEOTIDE SEQUENCE [LARGE SCALE GENOMIC DNA]</scope>
    <source>
        <strain evidence="7 8">11061_1 CR5-6</strain>
    </source>
</reference>
<dbReference type="SMART" id="SM00248">
    <property type="entry name" value="ANK"/>
    <property type="match status" value="1"/>
</dbReference>
<keyword evidence="4" id="KW-0863">Zinc-finger</keyword>
<dbReference type="GO" id="GO:0004842">
    <property type="term" value="F:ubiquitin-protein transferase activity"/>
    <property type="evidence" value="ECO:0007669"/>
    <property type="project" value="TreeGrafter"/>
</dbReference>
<dbReference type="GO" id="GO:0085020">
    <property type="term" value="P:protein K6-linked ubiquitination"/>
    <property type="evidence" value="ECO:0007669"/>
    <property type="project" value="TreeGrafter"/>
</dbReference>
<feature type="domain" description="C3H1-type" evidence="6">
    <location>
        <begin position="390"/>
        <end position="416"/>
    </location>
</feature>
<evidence type="ECO:0000313" key="7">
    <source>
        <dbReference type="EMBL" id="KIP12545.1"/>
    </source>
</evidence>
<dbReference type="Gene3D" id="1.25.40.20">
    <property type="entry name" value="Ankyrin repeat-containing domain"/>
    <property type="match status" value="1"/>
</dbReference>
<dbReference type="Proteomes" id="UP000053257">
    <property type="component" value="Unassembled WGS sequence"/>
</dbReference>
<dbReference type="GO" id="GO:0010468">
    <property type="term" value="P:regulation of gene expression"/>
    <property type="evidence" value="ECO:0007669"/>
    <property type="project" value="UniProtKB-ARBA"/>
</dbReference>
<dbReference type="OrthoDB" id="20872at2759"/>
<feature type="compositionally biased region" description="Polar residues" evidence="5">
    <location>
        <begin position="598"/>
        <end position="608"/>
    </location>
</feature>
<feature type="compositionally biased region" description="Polar residues" evidence="5">
    <location>
        <begin position="456"/>
        <end position="466"/>
    </location>
</feature>
<dbReference type="STRING" id="745531.A0A0C3SFR5"/>
<accession>A0A0C3SFR5</accession>
<feature type="compositionally biased region" description="Polar residues" evidence="5">
    <location>
        <begin position="350"/>
        <end position="362"/>
    </location>
</feature>
<keyword evidence="2 3" id="KW-0040">ANK repeat</keyword>
<evidence type="ECO:0000256" key="1">
    <source>
        <dbReference type="ARBA" id="ARBA00022737"/>
    </source>
</evidence>
<feature type="domain" description="C3H1-type" evidence="6">
    <location>
        <begin position="162"/>
        <end position="187"/>
    </location>
</feature>
<keyword evidence="1" id="KW-0677">Repeat</keyword>
<feature type="compositionally biased region" description="Low complexity" evidence="5">
    <location>
        <begin position="230"/>
        <end position="249"/>
    </location>
</feature>
<dbReference type="Pfam" id="PF14608">
    <property type="entry name" value="zf-CCCH_2"/>
    <property type="match status" value="2"/>
</dbReference>
<evidence type="ECO:0000256" key="5">
    <source>
        <dbReference type="SAM" id="MobiDB-lite"/>
    </source>
</evidence>
<feature type="region of interest" description="Disordered" evidence="5">
    <location>
        <begin position="343"/>
        <end position="389"/>
    </location>
</feature>
<feature type="region of interest" description="Disordered" evidence="5">
    <location>
        <begin position="456"/>
        <end position="608"/>
    </location>
</feature>
<dbReference type="SUPFAM" id="SSF48403">
    <property type="entry name" value="Ankyrin repeat"/>
    <property type="match status" value="1"/>
</dbReference>
<name>A0A0C3SFR5_PHLG1</name>
<feature type="repeat" description="ANK" evidence="3">
    <location>
        <begin position="35"/>
        <end position="67"/>
    </location>
</feature>
<feature type="compositionally biased region" description="Polar residues" evidence="5">
    <location>
        <begin position="252"/>
        <end position="266"/>
    </location>
</feature>
<dbReference type="Pfam" id="PF12796">
    <property type="entry name" value="Ank_2"/>
    <property type="match status" value="1"/>
</dbReference>
<dbReference type="HOGENOM" id="CLU_426496_0_0_1"/>
<feature type="zinc finger region" description="C3H1-type" evidence="4">
    <location>
        <begin position="390"/>
        <end position="416"/>
    </location>
</feature>
<dbReference type="InterPro" id="IPR036770">
    <property type="entry name" value="Ankyrin_rpt-contain_sf"/>
</dbReference>
<dbReference type="PANTHER" id="PTHR24171:SF8">
    <property type="entry name" value="BRCA1-ASSOCIATED RING DOMAIN PROTEIN 1"/>
    <property type="match status" value="1"/>
</dbReference>
<evidence type="ECO:0000259" key="6">
    <source>
        <dbReference type="PROSITE" id="PS50103"/>
    </source>
</evidence>
<evidence type="ECO:0000313" key="8">
    <source>
        <dbReference type="Proteomes" id="UP000053257"/>
    </source>
</evidence>
<feature type="region of interest" description="Disordered" evidence="5">
    <location>
        <begin position="227"/>
        <end position="274"/>
    </location>
</feature>